<comment type="caution">
    <text evidence="1">The sequence shown here is derived from an EMBL/GenBank/DDBJ whole genome shotgun (WGS) entry which is preliminary data.</text>
</comment>
<evidence type="ECO:0000313" key="1">
    <source>
        <dbReference type="EMBL" id="KAJ8735031.1"/>
    </source>
</evidence>
<evidence type="ECO:0000313" key="2">
    <source>
        <dbReference type="Proteomes" id="UP001231649"/>
    </source>
</evidence>
<reference evidence="1" key="1">
    <citation type="submission" date="2023-03" db="EMBL/GenBank/DDBJ databases">
        <title>Chromosome-level genomes of two armyworms, Mythimna separata and Mythimna loreyi, provide insights into the biosynthesis and reception of sex pheromones.</title>
        <authorList>
            <person name="Zhao H."/>
        </authorList>
    </citation>
    <scope>NUCLEOTIDE SEQUENCE</scope>
    <source>
        <strain evidence="1">BeijingLab</strain>
    </source>
</reference>
<proteinExistence type="predicted"/>
<sequence length="100" mass="11718">MLSPTIFSFFCIFALTEPRVTVPQEGEEKSPEDECNFVCEDLPETDLEPVCMMFSRYKKGFQFFVNMCHARRAVCKENLMLHLVHTSRCKRSNQFFLPIV</sequence>
<name>A0ACC2R9N8_9NEOP</name>
<keyword evidence="2" id="KW-1185">Reference proteome</keyword>
<dbReference type="Proteomes" id="UP001231649">
    <property type="component" value="Chromosome 5"/>
</dbReference>
<organism evidence="1 2">
    <name type="scientific">Mythimna loreyi</name>
    <dbReference type="NCBI Taxonomy" id="667449"/>
    <lineage>
        <taxon>Eukaryota</taxon>
        <taxon>Metazoa</taxon>
        <taxon>Ecdysozoa</taxon>
        <taxon>Arthropoda</taxon>
        <taxon>Hexapoda</taxon>
        <taxon>Insecta</taxon>
        <taxon>Pterygota</taxon>
        <taxon>Neoptera</taxon>
        <taxon>Endopterygota</taxon>
        <taxon>Lepidoptera</taxon>
        <taxon>Glossata</taxon>
        <taxon>Ditrysia</taxon>
        <taxon>Noctuoidea</taxon>
        <taxon>Noctuidae</taxon>
        <taxon>Noctuinae</taxon>
        <taxon>Hadenini</taxon>
        <taxon>Mythimna</taxon>
    </lineage>
</organism>
<dbReference type="EMBL" id="CM056781">
    <property type="protein sequence ID" value="KAJ8735031.1"/>
    <property type="molecule type" value="Genomic_DNA"/>
</dbReference>
<gene>
    <name evidence="1" type="ORF">PYW08_014281</name>
</gene>
<protein>
    <submittedName>
        <fullName evidence="1">Uncharacterized protein</fullName>
    </submittedName>
</protein>
<accession>A0ACC2R9N8</accession>